<dbReference type="GO" id="GO:0016740">
    <property type="term" value="F:transferase activity"/>
    <property type="evidence" value="ECO:0007669"/>
    <property type="project" value="UniProtKB-KW"/>
</dbReference>
<dbReference type="InterPro" id="IPR040079">
    <property type="entry name" value="Glutathione_S-Trfase"/>
</dbReference>
<dbReference type="AlphaFoldDB" id="A0A849B7H4"/>
<evidence type="ECO:0000259" key="2">
    <source>
        <dbReference type="PROSITE" id="PS50405"/>
    </source>
</evidence>
<dbReference type="InterPro" id="IPR034345">
    <property type="entry name" value="Gtt2-like_N"/>
</dbReference>
<dbReference type="GO" id="GO:0005737">
    <property type="term" value="C:cytoplasm"/>
    <property type="evidence" value="ECO:0007669"/>
    <property type="project" value="TreeGrafter"/>
</dbReference>
<feature type="domain" description="GST N-terminal" evidence="1">
    <location>
        <begin position="1"/>
        <end position="81"/>
    </location>
</feature>
<proteinExistence type="predicted"/>
<dbReference type="Pfam" id="PF13409">
    <property type="entry name" value="GST_N_2"/>
    <property type="match status" value="1"/>
</dbReference>
<organism evidence="3 4">
    <name type="scientific">Cupriavidus gilardii</name>
    <dbReference type="NCBI Taxonomy" id="82541"/>
    <lineage>
        <taxon>Bacteria</taxon>
        <taxon>Pseudomonadati</taxon>
        <taxon>Pseudomonadota</taxon>
        <taxon>Betaproteobacteria</taxon>
        <taxon>Burkholderiales</taxon>
        <taxon>Burkholderiaceae</taxon>
        <taxon>Cupriavidus</taxon>
    </lineage>
</organism>
<name>A0A849B7H4_9BURK</name>
<dbReference type="PROSITE" id="PS50404">
    <property type="entry name" value="GST_NTER"/>
    <property type="match status" value="1"/>
</dbReference>
<dbReference type="SFLD" id="SFLDS00019">
    <property type="entry name" value="Glutathione_Transferase_(cytos"/>
    <property type="match status" value="1"/>
</dbReference>
<protein>
    <submittedName>
        <fullName evidence="3">Glutathione S-transferase family protein</fullName>
    </submittedName>
</protein>
<accession>A0A849B7H4</accession>
<dbReference type="Gene3D" id="1.20.1050.10">
    <property type="match status" value="1"/>
</dbReference>
<reference evidence="3 4" key="1">
    <citation type="submission" date="2020-05" db="EMBL/GenBank/DDBJ databases">
        <title>MicrobeNet Type strains.</title>
        <authorList>
            <person name="Nicholson A.C."/>
        </authorList>
    </citation>
    <scope>NUCLEOTIDE SEQUENCE [LARGE SCALE GENOMIC DNA]</scope>
    <source>
        <strain evidence="3 4">ATCC 700815</strain>
    </source>
</reference>
<dbReference type="InterPro" id="IPR050983">
    <property type="entry name" value="GST_Omega/HSP26"/>
</dbReference>
<dbReference type="Pfam" id="PF00043">
    <property type="entry name" value="GST_C"/>
    <property type="match status" value="1"/>
</dbReference>
<evidence type="ECO:0000313" key="4">
    <source>
        <dbReference type="Proteomes" id="UP000542973"/>
    </source>
</evidence>
<dbReference type="PROSITE" id="PS50405">
    <property type="entry name" value="GST_CTER"/>
    <property type="match status" value="1"/>
</dbReference>
<dbReference type="InterPro" id="IPR036282">
    <property type="entry name" value="Glutathione-S-Trfase_C_sf"/>
</dbReference>
<dbReference type="CDD" id="cd00299">
    <property type="entry name" value="GST_C_family"/>
    <property type="match status" value="1"/>
</dbReference>
<dbReference type="CDD" id="cd03051">
    <property type="entry name" value="GST_N_GTT2_like"/>
    <property type="match status" value="1"/>
</dbReference>
<dbReference type="InterPro" id="IPR010987">
    <property type="entry name" value="Glutathione-S-Trfase_C-like"/>
</dbReference>
<dbReference type="PANTHER" id="PTHR43968:SF6">
    <property type="entry name" value="GLUTATHIONE S-TRANSFERASE OMEGA"/>
    <property type="match status" value="1"/>
</dbReference>
<dbReference type="Proteomes" id="UP000542973">
    <property type="component" value="Unassembled WGS sequence"/>
</dbReference>
<dbReference type="RefSeq" id="WP_053823803.1">
    <property type="nucleotide sequence ID" value="NZ_BAAAEB010000022.1"/>
</dbReference>
<dbReference type="InterPro" id="IPR004045">
    <property type="entry name" value="Glutathione_S-Trfase_N"/>
</dbReference>
<dbReference type="PANTHER" id="PTHR43968">
    <property type="match status" value="1"/>
</dbReference>
<dbReference type="SUPFAM" id="SSF47616">
    <property type="entry name" value="GST C-terminal domain-like"/>
    <property type="match status" value="1"/>
</dbReference>
<gene>
    <name evidence="3" type="ORF">HLB16_04340</name>
</gene>
<dbReference type="SFLD" id="SFLDG00358">
    <property type="entry name" value="Main_(cytGST)"/>
    <property type="match status" value="1"/>
</dbReference>
<evidence type="ECO:0000259" key="1">
    <source>
        <dbReference type="PROSITE" id="PS50404"/>
    </source>
</evidence>
<keyword evidence="3" id="KW-0808">Transferase</keyword>
<dbReference type="InterPro" id="IPR004046">
    <property type="entry name" value="GST_C"/>
</dbReference>
<feature type="domain" description="GST C-terminal" evidence="2">
    <location>
        <begin position="114"/>
        <end position="243"/>
    </location>
</feature>
<evidence type="ECO:0000313" key="3">
    <source>
        <dbReference type="EMBL" id="NNH10108.1"/>
    </source>
</evidence>
<dbReference type="InterPro" id="IPR036249">
    <property type="entry name" value="Thioredoxin-like_sf"/>
</dbReference>
<dbReference type="SUPFAM" id="SSF52833">
    <property type="entry name" value="Thioredoxin-like"/>
    <property type="match status" value="1"/>
</dbReference>
<sequence length="246" mass="27792">MKLYHSWLSSASRRVRLCLAEKGIRYDSVPVDMRRQEHHSAAYLAVNPNGVVPGLVLDDGRALHESSTICEYLDDTHPQPPLRPADPYRRAVMRNFIRWTDERALPNLLILNWSLVFQAQASQWTDAELAERLARVPTAQRREAWLRVARQPYTEDEKRAALDQLKAIVPKMEAMLADGGPWLLGDRYTLADIAAVPFVARLAELDVNALSADSAPAVADWWQRVQARPAFAQARIDRFDDALASA</sequence>
<dbReference type="EMBL" id="JABEMD010000005">
    <property type="protein sequence ID" value="NNH10108.1"/>
    <property type="molecule type" value="Genomic_DNA"/>
</dbReference>
<dbReference type="Gene3D" id="3.40.30.10">
    <property type="entry name" value="Glutaredoxin"/>
    <property type="match status" value="1"/>
</dbReference>
<comment type="caution">
    <text evidence="3">The sequence shown here is derived from an EMBL/GenBank/DDBJ whole genome shotgun (WGS) entry which is preliminary data.</text>
</comment>